<reference evidence="1" key="1">
    <citation type="journal article" date="2014" name="Front. Microbiol.">
        <title>High frequency of phylogenetically diverse reductive dehalogenase-homologous genes in deep subseafloor sedimentary metagenomes.</title>
        <authorList>
            <person name="Kawai M."/>
            <person name="Futagami T."/>
            <person name="Toyoda A."/>
            <person name="Takaki Y."/>
            <person name="Nishi S."/>
            <person name="Hori S."/>
            <person name="Arai W."/>
            <person name="Tsubouchi T."/>
            <person name="Morono Y."/>
            <person name="Uchiyama I."/>
            <person name="Ito T."/>
            <person name="Fujiyama A."/>
            <person name="Inagaki F."/>
            <person name="Takami H."/>
        </authorList>
    </citation>
    <scope>NUCLEOTIDE SEQUENCE</scope>
    <source>
        <strain evidence="1">Expedition CK06-06</strain>
    </source>
</reference>
<gene>
    <name evidence="1" type="ORF">S12H4_18007</name>
</gene>
<sequence length="47" mass="5470">ECGFINIKKYDWWSVEHSEIDDFSKAYLPHMDKKGVLVSLNVEAKKA</sequence>
<organism evidence="1">
    <name type="scientific">marine sediment metagenome</name>
    <dbReference type="NCBI Taxonomy" id="412755"/>
    <lineage>
        <taxon>unclassified sequences</taxon>
        <taxon>metagenomes</taxon>
        <taxon>ecological metagenomes</taxon>
    </lineage>
</organism>
<proteinExistence type="predicted"/>
<feature type="non-terminal residue" evidence="1">
    <location>
        <position position="1"/>
    </location>
</feature>
<evidence type="ECO:0000313" key="1">
    <source>
        <dbReference type="EMBL" id="GAI73713.1"/>
    </source>
</evidence>
<comment type="caution">
    <text evidence="1">The sequence shown here is derived from an EMBL/GenBank/DDBJ whole genome shotgun (WGS) entry which is preliminary data.</text>
</comment>
<dbReference type="EMBL" id="BARW01008857">
    <property type="protein sequence ID" value="GAI73713.1"/>
    <property type="molecule type" value="Genomic_DNA"/>
</dbReference>
<protein>
    <submittedName>
        <fullName evidence="1">Uncharacterized protein</fullName>
    </submittedName>
</protein>
<dbReference type="AlphaFoldDB" id="X1QZK3"/>
<name>X1QZK3_9ZZZZ</name>
<accession>X1QZK3</accession>